<keyword evidence="1" id="KW-0472">Membrane</keyword>
<dbReference type="Pfam" id="PF17428">
    <property type="entry name" value="DUF5412"/>
    <property type="match status" value="1"/>
</dbReference>
<evidence type="ECO:0000313" key="2">
    <source>
        <dbReference type="EMBL" id="RDW20390.1"/>
    </source>
</evidence>
<dbReference type="OrthoDB" id="2665924at2"/>
<organism evidence="2 3">
    <name type="scientific">Oceanobacillus arenosus</name>
    <dbReference type="NCBI Taxonomy" id="1229153"/>
    <lineage>
        <taxon>Bacteria</taxon>
        <taxon>Bacillati</taxon>
        <taxon>Bacillota</taxon>
        <taxon>Bacilli</taxon>
        <taxon>Bacillales</taxon>
        <taxon>Bacillaceae</taxon>
        <taxon>Oceanobacillus</taxon>
    </lineage>
</organism>
<keyword evidence="3" id="KW-1185">Reference proteome</keyword>
<sequence>MGCLGFKDNRNRGARWRSWLTVIISFSLSAILLLGVAVNIITREHITSTQSPDSKITIDFYTVNGGAATSISVLGIVDGPLWFKKNIYNDINMHKADVEWTNNHTVTINNHTLDLNKGETFSD</sequence>
<evidence type="ECO:0008006" key="4">
    <source>
        <dbReference type="Google" id="ProtNLM"/>
    </source>
</evidence>
<evidence type="ECO:0000313" key="3">
    <source>
        <dbReference type="Proteomes" id="UP000257143"/>
    </source>
</evidence>
<protein>
    <recommendedName>
        <fullName evidence="4">DUF5412 domain-containing protein</fullName>
    </recommendedName>
</protein>
<dbReference type="Proteomes" id="UP000257143">
    <property type="component" value="Unassembled WGS sequence"/>
</dbReference>
<dbReference type="EMBL" id="PIOC01000010">
    <property type="protein sequence ID" value="RDW20390.1"/>
    <property type="molecule type" value="Genomic_DNA"/>
</dbReference>
<reference evidence="3" key="1">
    <citation type="submission" date="2017-11" db="EMBL/GenBank/DDBJ databases">
        <authorList>
            <person name="Zhu W."/>
        </authorList>
    </citation>
    <scope>NUCLEOTIDE SEQUENCE [LARGE SCALE GENOMIC DNA]</scope>
    <source>
        <strain evidence="3">CAU 1183</strain>
    </source>
</reference>
<dbReference type="InterPro" id="IPR035406">
    <property type="entry name" value="DUF5412"/>
</dbReference>
<accession>A0A3D8PW65</accession>
<name>A0A3D8PW65_9BACI</name>
<keyword evidence="1" id="KW-0812">Transmembrane</keyword>
<comment type="caution">
    <text evidence="2">The sequence shown here is derived from an EMBL/GenBank/DDBJ whole genome shotgun (WGS) entry which is preliminary data.</text>
</comment>
<evidence type="ECO:0000256" key="1">
    <source>
        <dbReference type="SAM" id="Phobius"/>
    </source>
</evidence>
<feature type="transmembrane region" description="Helical" evidence="1">
    <location>
        <begin position="61"/>
        <end position="83"/>
    </location>
</feature>
<dbReference type="AlphaFoldDB" id="A0A3D8PW65"/>
<gene>
    <name evidence="2" type="ORF">CWR48_06565</name>
</gene>
<feature type="transmembrane region" description="Helical" evidence="1">
    <location>
        <begin position="20"/>
        <end position="41"/>
    </location>
</feature>
<proteinExistence type="predicted"/>
<keyword evidence="1" id="KW-1133">Transmembrane helix</keyword>